<dbReference type="PANTHER" id="PTHR11451">
    <property type="entry name" value="THREONINE-TRNA LIGASE"/>
    <property type="match status" value="1"/>
</dbReference>
<reference evidence="16 17" key="1">
    <citation type="journal article" date="2012" name="J. Bacteriol.">
        <title>Genome sequence of benzo(a)pyrene-degrading bacterium Novosphingobium pentaromativorans US6-1.</title>
        <authorList>
            <person name="Luo Y.R."/>
            <person name="Kang S.G."/>
            <person name="Kim S.J."/>
            <person name="Kim M.R."/>
            <person name="Li N."/>
            <person name="Lee J.H."/>
            <person name="Kwon K.K."/>
        </authorList>
    </citation>
    <scope>NUCLEOTIDE SEQUENCE [LARGE SCALE GENOMIC DNA]</scope>
    <source>
        <strain evidence="16 17">US6-1</strain>
    </source>
</reference>
<dbReference type="InterPro" id="IPR012675">
    <property type="entry name" value="Beta-grasp_dom_sf"/>
</dbReference>
<evidence type="ECO:0000256" key="3">
    <source>
        <dbReference type="ARBA" id="ARBA00022555"/>
    </source>
</evidence>
<keyword evidence="5 13" id="KW-0479">Metal-binding</keyword>
<dbReference type="CDD" id="cd00860">
    <property type="entry name" value="ThrRS_anticodon"/>
    <property type="match status" value="1"/>
</dbReference>
<keyword evidence="6 13" id="KW-0547">Nucleotide-binding</keyword>
<dbReference type="InterPro" id="IPR018163">
    <property type="entry name" value="Thr/Ala-tRNA-synth_IIc_edit"/>
</dbReference>
<dbReference type="GO" id="GO:0046872">
    <property type="term" value="F:metal ion binding"/>
    <property type="evidence" value="ECO:0007669"/>
    <property type="project" value="UniProtKB-KW"/>
</dbReference>
<dbReference type="Gene3D" id="3.40.50.800">
    <property type="entry name" value="Anticodon-binding domain"/>
    <property type="match status" value="1"/>
</dbReference>
<evidence type="ECO:0000256" key="8">
    <source>
        <dbReference type="ARBA" id="ARBA00022840"/>
    </source>
</evidence>
<proteinExistence type="inferred from homology"/>
<dbReference type="InterPro" id="IPR033728">
    <property type="entry name" value="ThrRS_core"/>
</dbReference>
<dbReference type="Gene3D" id="3.30.54.20">
    <property type="match status" value="1"/>
</dbReference>
<dbReference type="SUPFAM" id="SSF52954">
    <property type="entry name" value="Class II aaRS ABD-related"/>
    <property type="match status" value="1"/>
</dbReference>
<dbReference type="InterPro" id="IPR012947">
    <property type="entry name" value="tRNA_SAD"/>
</dbReference>
<evidence type="ECO:0000259" key="15">
    <source>
        <dbReference type="PROSITE" id="PS51880"/>
    </source>
</evidence>
<comment type="catalytic activity">
    <reaction evidence="12 13">
        <text>tRNA(Thr) + L-threonine + ATP = L-threonyl-tRNA(Thr) + AMP + diphosphate + H(+)</text>
        <dbReference type="Rhea" id="RHEA:24624"/>
        <dbReference type="Rhea" id="RHEA-COMP:9670"/>
        <dbReference type="Rhea" id="RHEA-COMP:9704"/>
        <dbReference type="ChEBI" id="CHEBI:15378"/>
        <dbReference type="ChEBI" id="CHEBI:30616"/>
        <dbReference type="ChEBI" id="CHEBI:33019"/>
        <dbReference type="ChEBI" id="CHEBI:57926"/>
        <dbReference type="ChEBI" id="CHEBI:78442"/>
        <dbReference type="ChEBI" id="CHEBI:78534"/>
        <dbReference type="ChEBI" id="CHEBI:456215"/>
        <dbReference type="EC" id="6.1.1.3"/>
    </reaction>
</comment>
<dbReference type="InterPro" id="IPR002320">
    <property type="entry name" value="Thr-tRNA-ligase_IIa"/>
</dbReference>
<dbReference type="SUPFAM" id="SSF55681">
    <property type="entry name" value="Class II aaRS and biotin synthetases"/>
    <property type="match status" value="1"/>
</dbReference>
<dbReference type="Pfam" id="PF07973">
    <property type="entry name" value="tRNA_SAD"/>
    <property type="match status" value="1"/>
</dbReference>
<evidence type="ECO:0000313" key="17">
    <source>
        <dbReference type="Proteomes" id="UP000004030"/>
    </source>
</evidence>
<dbReference type="eggNOG" id="COG0441">
    <property type="taxonomic scope" value="Bacteria"/>
</dbReference>
<comment type="similarity">
    <text evidence="1 13">Belongs to the class-II aminoacyl-tRNA synthetase family.</text>
</comment>
<dbReference type="InterPro" id="IPR036621">
    <property type="entry name" value="Anticodon-bd_dom_sf"/>
</dbReference>
<keyword evidence="3 13" id="KW-0820">tRNA-binding</keyword>
<evidence type="ECO:0000313" key="16">
    <source>
        <dbReference type="EMBL" id="EHJ61102.1"/>
    </source>
</evidence>
<comment type="subcellular location">
    <subcellularLocation>
        <location evidence="13">Cytoplasm</location>
    </subcellularLocation>
</comment>
<dbReference type="Pfam" id="PF03129">
    <property type="entry name" value="HGTP_anticodon"/>
    <property type="match status" value="1"/>
</dbReference>
<dbReference type="PATRIC" id="fig|1088721.3.peg.1853"/>
<dbReference type="CDD" id="cd01667">
    <property type="entry name" value="TGS_ThrRS"/>
    <property type="match status" value="1"/>
</dbReference>
<evidence type="ECO:0000256" key="1">
    <source>
        <dbReference type="ARBA" id="ARBA00008226"/>
    </source>
</evidence>
<evidence type="ECO:0000256" key="9">
    <source>
        <dbReference type="ARBA" id="ARBA00022884"/>
    </source>
</evidence>
<evidence type="ECO:0000256" key="5">
    <source>
        <dbReference type="ARBA" id="ARBA00022723"/>
    </source>
</evidence>
<comment type="cofactor">
    <cofactor evidence="13">
        <name>Zn(2+)</name>
        <dbReference type="ChEBI" id="CHEBI:29105"/>
    </cofactor>
    <text evidence="13">Binds 1 zinc ion per subunit.</text>
</comment>
<dbReference type="InterPro" id="IPR047246">
    <property type="entry name" value="ThrRS_anticodon"/>
</dbReference>
<dbReference type="GO" id="GO:0005524">
    <property type="term" value="F:ATP binding"/>
    <property type="evidence" value="ECO:0007669"/>
    <property type="project" value="UniProtKB-UniRule"/>
</dbReference>
<dbReference type="PANTHER" id="PTHR11451:SF44">
    <property type="entry name" value="THREONINE--TRNA LIGASE, CHLOROPLASTIC_MITOCHONDRIAL 2"/>
    <property type="match status" value="1"/>
</dbReference>
<dbReference type="InterPro" id="IPR045864">
    <property type="entry name" value="aa-tRNA-synth_II/BPL/LPL"/>
</dbReference>
<dbReference type="HAMAP" id="MF_00184">
    <property type="entry name" value="Thr_tRNA_synth"/>
    <property type="match status" value="1"/>
</dbReference>
<feature type="binding site" evidence="13">
    <location>
        <position position="371"/>
    </location>
    <ligand>
        <name>Zn(2+)</name>
        <dbReference type="ChEBI" id="CHEBI:29105"/>
        <note>catalytic</note>
    </ligand>
</feature>
<dbReference type="FunFam" id="3.30.930.10:FF:000002">
    <property type="entry name" value="Threonine--tRNA ligase"/>
    <property type="match status" value="1"/>
</dbReference>
<dbReference type="PRINTS" id="PR01047">
    <property type="entry name" value="TRNASYNTHTHR"/>
</dbReference>
<keyword evidence="4 13" id="KW-0436">Ligase</keyword>
<accession>G6EC03</accession>
<evidence type="ECO:0000256" key="2">
    <source>
        <dbReference type="ARBA" id="ARBA00022490"/>
    </source>
</evidence>
<dbReference type="CDD" id="cd00771">
    <property type="entry name" value="ThrRS_core"/>
    <property type="match status" value="1"/>
</dbReference>
<evidence type="ECO:0000256" key="12">
    <source>
        <dbReference type="ARBA" id="ARBA00049515"/>
    </source>
</evidence>
<feature type="domain" description="Aminoacyl-transfer RNA synthetases class-II family profile" evidence="14">
    <location>
        <begin position="266"/>
        <end position="575"/>
    </location>
</feature>
<keyword evidence="17" id="KW-1185">Reference proteome</keyword>
<dbReference type="STRING" id="1088721.JI59_10675"/>
<evidence type="ECO:0000259" key="14">
    <source>
        <dbReference type="PROSITE" id="PS50862"/>
    </source>
</evidence>
<keyword evidence="8 13" id="KW-0067">ATP-binding</keyword>
<comment type="subunit">
    <text evidence="13">Homodimer.</text>
</comment>
<dbReference type="AlphaFoldDB" id="G6EC03"/>
<dbReference type="Proteomes" id="UP000004030">
    <property type="component" value="Unassembled WGS sequence"/>
</dbReference>
<dbReference type="GO" id="GO:0005737">
    <property type="term" value="C:cytoplasm"/>
    <property type="evidence" value="ECO:0007669"/>
    <property type="project" value="UniProtKB-SubCell"/>
</dbReference>
<evidence type="ECO:0000256" key="7">
    <source>
        <dbReference type="ARBA" id="ARBA00022833"/>
    </source>
</evidence>
<feature type="binding site" evidence="13">
    <location>
        <position position="552"/>
    </location>
    <ligand>
        <name>Zn(2+)</name>
        <dbReference type="ChEBI" id="CHEBI:29105"/>
        <note>catalytic</note>
    </ligand>
</feature>
<evidence type="ECO:0000256" key="13">
    <source>
        <dbReference type="HAMAP-Rule" id="MF_00184"/>
    </source>
</evidence>
<dbReference type="NCBIfam" id="TIGR00418">
    <property type="entry name" value="thrS"/>
    <property type="match status" value="1"/>
</dbReference>
<dbReference type="SUPFAM" id="SSF81271">
    <property type="entry name" value="TGS-like"/>
    <property type="match status" value="1"/>
</dbReference>
<dbReference type="Pfam" id="PF00587">
    <property type="entry name" value="tRNA-synt_2b"/>
    <property type="match status" value="1"/>
</dbReference>
<evidence type="ECO:0000256" key="11">
    <source>
        <dbReference type="ARBA" id="ARBA00023146"/>
    </source>
</evidence>
<keyword evidence="10 13" id="KW-0648">Protein biosynthesis</keyword>
<evidence type="ECO:0000256" key="4">
    <source>
        <dbReference type="ARBA" id="ARBA00022598"/>
    </source>
</evidence>
<gene>
    <name evidence="13" type="primary">thrS</name>
    <name evidence="16" type="ORF">NSU_1874</name>
</gene>
<dbReference type="InterPro" id="IPR012676">
    <property type="entry name" value="TGS-like"/>
</dbReference>
<keyword evidence="2 13" id="KW-0963">Cytoplasm</keyword>
<dbReference type="InterPro" id="IPR004095">
    <property type="entry name" value="TGS"/>
</dbReference>
<dbReference type="Gene3D" id="3.30.980.10">
    <property type="entry name" value="Threonyl-trna Synthetase, Chain A, domain 2"/>
    <property type="match status" value="1"/>
</dbReference>
<feature type="domain" description="TGS" evidence="15">
    <location>
        <begin position="14"/>
        <end position="78"/>
    </location>
</feature>
<dbReference type="GO" id="GO:0004829">
    <property type="term" value="F:threonine-tRNA ligase activity"/>
    <property type="evidence" value="ECO:0007669"/>
    <property type="project" value="UniProtKB-UniRule"/>
</dbReference>
<comment type="caution">
    <text evidence="13">Lacks conserved residue(s) required for the propagation of feature annotation.</text>
</comment>
<feature type="binding site" evidence="13">
    <location>
        <position position="422"/>
    </location>
    <ligand>
        <name>Zn(2+)</name>
        <dbReference type="ChEBI" id="CHEBI:29105"/>
        <note>catalytic</note>
    </ligand>
</feature>
<dbReference type="GO" id="GO:0006435">
    <property type="term" value="P:threonyl-tRNA aminoacylation"/>
    <property type="evidence" value="ECO:0007669"/>
    <property type="project" value="UniProtKB-UniRule"/>
</dbReference>
<dbReference type="SUPFAM" id="SSF55186">
    <property type="entry name" value="ThrRS/AlaRS common domain"/>
    <property type="match status" value="1"/>
</dbReference>
<evidence type="ECO:0000256" key="10">
    <source>
        <dbReference type="ARBA" id="ARBA00022917"/>
    </source>
</evidence>
<keyword evidence="9 13" id="KW-0694">RNA-binding</keyword>
<dbReference type="Pfam" id="PF02824">
    <property type="entry name" value="TGS"/>
    <property type="match status" value="1"/>
</dbReference>
<organism evidence="16 17">
    <name type="scientific">Novosphingobium pentaromativorans US6-1</name>
    <dbReference type="NCBI Taxonomy" id="1088721"/>
    <lineage>
        <taxon>Bacteria</taxon>
        <taxon>Pseudomonadati</taxon>
        <taxon>Pseudomonadota</taxon>
        <taxon>Alphaproteobacteria</taxon>
        <taxon>Sphingomonadales</taxon>
        <taxon>Sphingomonadaceae</taxon>
        <taxon>Novosphingobium</taxon>
    </lineage>
</organism>
<dbReference type="InterPro" id="IPR002314">
    <property type="entry name" value="aa-tRNA-synt_IIb"/>
</dbReference>
<comment type="caution">
    <text evidence="16">The sequence shown here is derived from an EMBL/GenBank/DDBJ whole genome shotgun (WGS) entry which is preliminary data.</text>
</comment>
<dbReference type="PROSITE" id="PS51880">
    <property type="entry name" value="TGS"/>
    <property type="match status" value="1"/>
</dbReference>
<dbReference type="GO" id="GO:0000049">
    <property type="term" value="F:tRNA binding"/>
    <property type="evidence" value="ECO:0007669"/>
    <property type="project" value="UniProtKB-KW"/>
</dbReference>
<keyword evidence="11 13" id="KW-0030">Aminoacyl-tRNA synthetase</keyword>
<dbReference type="Gene3D" id="3.30.930.10">
    <property type="entry name" value="Bira Bifunctional Protein, Domain 2"/>
    <property type="match status" value="1"/>
</dbReference>
<dbReference type="FunFam" id="3.10.20.30:FF:000005">
    <property type="entry name" value="Threonine--tRNA ligase"/>
    <property type="match status" value="1"/>
</dbReference>
<protein>
    <recommendedName>
        <fullName evidence="13">Threonine--tRNA ligase</fullName>
        <ecNumber evidence="13">6.1.1.3</ecNumber>
    </recommendedName>
    <alternativeName>
        <fullName evidence="13">Threonyl-tRNA synthetase</fullName>
        <shortName evidence="13">ThrRS</shortName>
    </alternativeName>
</protein>
<dbReference type="EC" id="6.1.1.3" evidence="13"/>
<dbReference type="InterPro" id="IPR004154">
    <property type="entry name" value="Anticodon-bd"/>
</dbReference>
<dbReference type="FunFam" id="3.40.50.800:FF:000001">
    <property type="entry name" value="Threonine--tRNA ligase"/>
    <property type="match status" value="1"/>
</dbReference>
<dbReference type="SMART" id="SM00863">
    <property type="entry name" value="tRNA_SAD"/>
    <property type="match status" value="1"/>
</dbReference>
<evidence type="ECO:0000256" key="6">
    <source>
        <dbReference type="ARBA" id="ARBA00022741"/>
    </source>
</evidence>
<dbReference type="PROSITE" id="PS50862">
    <property type="entry name" value="AA_TRNA_LIGASE_II"/>
    <property type="match status" value="1"/>
</dbReference>
<name>G6EC03_9SPHN</name>
<dbReference type="Gene3D" id="3.10.20.30">
    <property type="match status" value="1"/>
</dbReference>
<dbReference type="EMBL" id="AGFM01000027">
    <property type="protein sequence ID" value="EHJ61102.1"/>
    <property type="molecule type" value="Genomic_DNA"/>
</dbReference>
<dbReference type="InterPro" id="IPR006195">
    <property type="entry name" value="aa-tRNA-synth_II"/>
</dbReference>
<keyword evidence="7 13" id="KW-0862">Zinc</keyword>
<sequence>MCHGAAAQERKTRSMSEMFKISLPDGSVREMPLGSTPGDVAAAIGPGLAKAAIAARIDGELVDLTRPFTGDATLALVTGRDEEEALELARHDYAHVLAEAVQALWPGTQITFGPATDDGFYYDVMAPASREPFGMDDLPAIEEKMREIIKADKPLRREVWSRQQLIDKWTAEGETFKAQWAGELPEGEELTVYWSGDDWLDMCRGPHLPSTGKLDPQAFKLMRVAGAYWRGDQKNAQLTRIYGTGWLNKKQLNAHLTRLEEAAKRDHRKLGGEMDLFHLQAEAHGSVFWHPKGYVIWRELEAYMRRAIDGAGYKEVKTPQVMDARQWEQSGHWGKYRENMFVIPDEVPNVEDEGPLVSDDADWMALKPMNCPAHVLIFRQGIKSYRDLPLRIYENGCCHRNEPHGALHGLMRVRQFTQDDAHIFCREDQIVAEVQSFCELADRIYKDFGFTYSIKLALRPEKRFGSDEMWDKAEAELRDAVVRAGLASEEYGWEELPGEGAFYAPKLEWHLTDAIGRTWQVGTIQSDRVLPERLDASYIAEDGEKHRPVMLHRAIFGSYERFIGILIEHFAGKLPVWLAPVQAVVATIVSDADDYAKEVTAKLKAAGVRVETDLRNEKINYKVREHSLKKVPHLLVVGKREADEQTVAVRTLGAEHQKVMSLEDAIAMLKGEATAPDLRP</sequence>